<dbReference type="SUPFAM" id="SSF140959">
    <property type="entry name" value="Indolic compounds 2,3-dioxygenase-like"/>
    <property type="match status" value="1"/>
</dbReference>
<gene>
    <name evidence="1" type="ORF">SNA_16395</name>
</gene>
<dbReference type="RefSeq" id="WP_030063123.1">
    <property type="nucleotide sequence ID" value="NZ_JRKI01000026.1"/>
</dbReference>
<dbReference type="Gene3D" id="1.20.58.480">
    <property type="match status" value="2"/>
</dbReference>
<dbReference type="InterPro" id="IPR004981">
    <property type="entry name" value="Trp_2_3_dOase"/>
</dbReference>
<evidence type="ECO:0000313" key="2">
    <source>
        <dbReference type="Proteomes" id="UP000032458"/>
    </source>
</evidence>
<dbReference type="Pfam" id="PF03301">
    <property type="entry name" value="Trp_dioxygenase"/>
    <property type="match status" value="2"/>
</dbReference>
<dbReference type="PANTHER" id="PTHR10138:SF0">
    <property type="entry name" value="TRYPTOPHAN 2,3-DIOXYGENASE"/>
    <property type="match status" value="1"/>
</dbReference>
<name>A0A0D7CK93_9ACTN</name>
<dbReference type="AlphaFoldDB" id="A0A0D7CK93"/>
<dbReference type="GO" id="GO:0046872">
    <property type="term" value="F:metal ion binding"/>
    <property type="evidence" value="ECO:0007669"/>
    <property type="project" value="InterPro"/>
</dbReference>
<evidence type="ECO:0000313" key="1">
    <source>
        <dbReference type="EMBL" id="KIZ16623.1"/>
    </source>
</evidence>
<dbReference type="EMBL" id="JRKI01000026">
    <property type="protein sequence ID" value="KIZ16623.1"/>
    <property type="molecule type" value="Genomic_DNA"/>
</dbReference>
<protein>
    <recommendedName>
        <fullName evidence="3">Tryptophan 2,3-dioxygenase</fullName>
    </recommendedName>
</protein>
<dbReference type="GO" id="GO:0020037">
    <property type="term" value="F:heme binding"/>
    <property type="evidence" value="ECO:0007669"/>
    <property type="project" value="InterPro"/>
</dbReference>
<dbReference type="PANTHER" id="PTHR10138">
    <property type="entry name" value="TRYPTOPHAN 2,3-DIOXYGENASE"/>
    <property type="match status" value="1"/>
</dbReference>
<proteinExistence type="predicted"/>
<dbReference type="Proteomes" id="UP000032458">
    <property type="component" value="Unassembled WGS sequence"/>
</dbReference>
<dbReference type="GO" id="GO:0004833">
    <property type="term" value="F:L-tryptophan 2,3-dioxygenase activity"/>
    <property type="evidence" value="ECO:0007669"/>
    <property type="project" value="InterPro"/>
</dbReference>
<dbReference type="InterPro" id="IPR037217">
    <property type="entry name" value="Trp/Indoleamine_2_3_dOase-like"/>
</dbReference>
<reference evidence="1 2" key="1">
    <citation type="submission" date="2014-09" db="EMBL/GenBank/DDBJ databases">
        <title>Draft genome sequence of Streptomyces natalensis ATCC 27448, producer of the antifungal pimaricin.</title>
        <authorList>
            <person name="Mendes M.V."/>
            <person name="Beites T."/>
            <person name="Pires S."/>
            <person name="Santos C.L."/>
            <person name="Moradas-Ferreira P."/>
        </authorList>
    </citation>
    <scope>NUCLEOTIDE SEQUENCE [LARGE SCALE GENOMIC DNA]</scope>
    <source>
        <strain evidence="1 2">ATCC 27448</strain>
    </source>
</reference>
<sequence length="238" mass="26362">MTSLTYADYLNLDTLLSLQAPRTPDTAERSVILAEHFFVVAHQSSELWLKQIAADLDAAVDALRPEYGPSDPESGSELLERAAELLRILLEQLAALDKLPVRHFAEFRPYLGSASGAESEQFHYLAELLGDDQHPGRLYEAFAAATEHSGTTVAEVCRRGPQAGVHHRIAENLLDIGNRYWRWKVGHLTLMSKMLGEQPGTGGTTGAAYLISRIIVPFAELRRLRGRLHEDLVGRPAQ</sequence>
<comment type="caution">
    <text evidence="1">The sequence shown here is derived from an EMBL/GenBank/DDBJ whole genome shotgun (WGS) entry which is preliminary data.</text>
</comment>
<evidence type="ECO:0008006" key="3">
    <source>
        <dbReference type="Google" id="ProtNLM"/>
    </source>
</evidence>
<dbReference type="PATRIC" id="fig|1240678.4.peg.3437"/>
<dbReference type="GO" id="GO:0019442">
    <property type="term" value="P:L-tryptophan catabolic process to acetyl-CoA"/>
    <property type="evidence" value="ECO:0007669"/>
    <property type="project" value="TreeGrafter"/>
</dbReference>
<keyword evidence="2" id="KW-1185">Reference proteome</keyword>
<accession>A0A0D7CK93</accession>
<dbReference type="GO" id="GO:0019441">
    <property type="term" value="P:L-tryptophan catabolic process to kynurenine"/>
    <property type="evidence" value="ECO:0007669"/>
    <property type="project" value="InterPro"/>
</dbReference>
<organism evidence="1 2">
    <name type="scientific">Streptomyces natalensis ATCC 27448</name>
    <dbReference type="NCBI Taxonomy" id="1240678"/>
    <lineage>
        <taxon>Bacteria</taxon>
        <taxon>Bacillati</taxon>
        <taxon>Actinomycetota</taxon>
        <taxon>Actinomycetes</taxon>
        <taxon>Kitasatosporales</taxon>
        <taxon>Streptomycetaceae</taxon>
        <taxon>Streptomyces</taxon>
    </lineage>
</organism>